<dbReference type="Proteomes" id="UP000255317">
    <property type="component" value="Unassembled WGS sequence"/>
</dbReference>
<dbReference type="InterPro" id="IPR011646">
    <property type="entry name" value="KAP_P-loop"/>
</dbReference>
<dbReference type="RefSeq" id="WP_115121979.1">
    <property type="nucleotide sequence ID" value="NZ_QRAO01000001.1"/>
</dbReference>
<reference evidence="2 3" key="1">
    <citation type="submission" date="2018-07" db="EMBL/GenBank/DDBJ databases">
        <title>Genomic Encyclopedia of Type Strains, Phase IV (KMG-IV): sequencing the most valuable type-strain genomes for metagenomic binning, comparative biology and taxonomic classification.</title>
        <authorList>
            <person name="Goeker M."/>
        </authorList>
    </citation>
    <scope>NUCLEOTIDE SEQUENCE [LARGE SCALE GENOMIC DNA]</scope>
    <source>
        <strain evidence="2 3">DSM 101478</strain>
    </source>
</reference>
<keyword evidence="3" id="KW-1185">Reference proteome</keyword>
<feature type="domain" description="KAP NTPase" evidence="1">
    <location>
        <begin position="42"/>
        <end position="310"/>
    </location>
</feature>
<dbReference type="Pfam" id="PF07693">
    <property type="entry name" value="KAP_NTPase"/>
    <property type="match status" value="1"/>
</dbReference>
<organism evidence="2 3">
    <name type="scientific">Marinirhabdus gelatinilytica</name>
    <dbReference type="NCBI Taxonomy" id="1703343"/>
    <lineage>
        <taxon>Bacteria</taxon>
        <taxon>Pseudomonadati</taxon>
        <taxon>Bacteroidota</taxon>
        <taxon>Flavobacteriia</taxon>
        <taxon>Flavobacteriales</taxon>
        <taxon>Flavobacteriaceae</taxon>
    </lineage>
</organism>
<dbReference type="Gene3D" id="3.40.50.300">
    <property type="entry name" value="P-loop containing nucleotide triphosphate hydrolases"/>
    <property type="match status" value="1"/>
</dbReference>
<dbReference type="InterPro" id="IPR052754">
    <property type="entry name" value="NTPase_KAP_P-loop"/>
</dbReference>
<dbReference type="OrthoDB" id="88903at2"/>
<name>A0A370QIS2_9FLAO</name>
<dbReference type="SUPFAM" id="SSF52540">
    <property type="entry name" value="P-loop containing nucleoside triphosphate hydrolases"/>
    <property type="match status" value="1"/>
</dbReference>
<evidence type="ECO:0000259" key="1">
    <source>
        <dbReference type="Pfam" id="PF07693"/>
    </source>
</evidence>
<accession>A0A370QIS2</accession>
<dbReference type="PANTHER" id="PTHR22674">
    <property type="entry name" value="NTPASE, KAP FAMILY P-LOOP DOMAIN-CONTAINING 1"/>
    <property type="match status" value="1"/>
</dbReference>
<dbReference type="PANTHER" id="PTHR22674:SF6">
    <property type="entry name" value="NTPASE KAP FAMILY P-LOOP DOMAIN-CONTAINING PROTEIN 1"/>
    <property type="match status" value="1"/>
</dbReference>
<gene>
    <name evidence="2" type="ORF">C8D94_101127</name>
</gene>
<evidence type="ECO:0000313" key="2">
    <source>
        <dbReference type="EMBL" id="RDK88258.1"/>
    </source>
</evidence>
<evidence type="ECO:0000313" key="3">
    <source>
        <dbReference type="Proteomes" id="UP000255317"/>
    </source>
</evidence>
<proteinExistence type="predicted"/>
<dbReference type="EMBL" id="QRAO01000001">
    <property type="protein sequence ID" value="RDK88258.1"/>
    <property type="molecule type" value="Genomic_DNA"/>
</dbReference>
<protein>
    <submittedName>
        <fullName evidence="2">KAP-like P-loop domain-containing protein</fullName>
    </submittedName>
</protein>
<dbReference type="AlphaFoldDB" id="A0A370QIS2"/>
<comment type="caution">
    <text evidence="2">The sequence shown here is derived from an EMBL/GenBank/DDBJ whole genome shotgun (WGS) entry which is preliminary data.</text>
</comment>
<sequence>MSKLLPNLPIEDLTPENDYLGIIETGNIIKSFLINNKDEFSQIKMFSLYGEWGSGKSTLMKYLKKELKSDFNTYFFEAWEYESDDNLSLSMLEFLLEESNTISDKLGKELRTAAENLLEGFTKSITLHGGIISFSGEKLVSASDKNNTLTFYQKKKDFKNKFKKWENKITSGTYKNTNMVFIDDLDRCEPENVLNLLSALKLFFTYGKKTIFICGVDKKAVHAAINNKYGNAVKSKEYLEKIFDIPFHIPKYSLSENLFNDYFHSDKEYRIFGGQFLLPQIMHKFFSVLRFENPRKIKKVLNRFLIIRNILEPLSEEDKKPKAYPNIINNNELSLFDLLLTVYFVILKEFHPEKLENIQNYKLRKRNYTKAYIDNLPPNSNTHSTGQGRISQHIFSDLLNEKFISIKKNYNNLVERDKASSSNSHLELISKIVINFAPINPQNFTTSNLHNIDSFRKSFLVKEKDLSYYFTYFLLSNLKYLLNQEIESENSIFDIITIINRIP</sequence>
<dbReference type="InterPro" id="IPR027417">
    <property type="entry name" value="P-loop_NTPase"/>
</dbReference>